<dbReference type="InterPro" id="IPR000387">
    <property type="entry name" value="Tyr_Pase_dom"/>
</dbReference>
<dbReference type="PROSITE" id="PS50054">
    <property type="entry name" value="TYR_PHOSPHATASE_DUAL"/>
    <property type="match status" value="1"/>
</dbReference>
<comment type="caution">
    <text evidence="5">The sequence shown here is derived from an EMBL/GenBank/DDBJ whole genome shotgun (WGS) entry which is preliminary data.</text>
</comment>
<feature type="domain" description="Tyrosine specific protein phosphatases" evidence="4">
    <location>
        <begin position="92"/>
        <end position="150"/>
    </location>
</feature>
<evidence type="ECO:0000313" key="5">
    <source>
        <dbReference type="EMBL" id="CAK0865856.1"/>
    </source>
</evidence>
<sequence length="235" mass="26391">MLNQALQGIPGLLQPDTDWTYTKKRDAQEILPGLWLGPFGAARDQEFLQRAGITDALVVRAPEEARIIAPKYPELIRYEVLECRDSPFENIIRFFPGVKQLFDGVLGRGGRILVHGNAGMSRSAAFVVAYVMQRFELTSDLAHHYVLTRRHCISRAGASETRSESTRCCTGRSCSSAPAPPARRAPASRRARSAPSRPRRSPQSRPHRWRPERVRAECQLLSTAIQSRESSGHRY</sequence>
<organism evidence="5 6">
    <name type="scientific">Prorocentrum cordatum</name>
    <dbReference type="NCBI Taxonomy" id="2364126"/>
    <lineage>
        <taxon>Eukaryota</taxon>
        <taxon>Sar</taxon>
        <taxon>Alveolata</taxon>
        <taxon>Dinophyceae</taxon>
        <taxon>Prorocentrales</taxon>
        <taxon>Prorocentraceae</taxon>
        <taxon>Prorocentrum</taxon>
    </lineage>
</organism>
<dbReference type="EMBL" id="CAUYUJ010016493">
    <property type="protein sequence ID" value="CAK0865856.1"/>
    <property type="molecule type" value="Genomic_DNA"/>
</dbReference>
<accession>A0ABN9V217</accession>
<evidence type="ECO:0000256" key="2">
    <source>
        <dbReference type="SAM" id="MobiDB-lite"/>
    </source>
</evidence>
<dbReference type="InterPro" id="IPR000340">
    <property type="entry name" value="Dual-sp_phosphatase_cat-dom"/>
</dbReference>
<feature type="compositionally biased region" description="Low complexity" evidence="2">
    <location>
        <begin position="166"/>
        <end position="177"/>
    </location>
</feature>
<reference evidence="5" key="1">
    <citation type="submission" date="2023-10" db="EMBL/GenBank/DDBJ databases">
        <authorList>
            <person name="Chen Y."/>
            <person name="Shah S."/>
            <person name="Dougan E. K."/>
            <person name="Thang M."/>
            <person name="Chan C."/>
        </authorList>
    </citation>
    <scope>NUCLEOTIDE SEQUENCE [LARGE SCALE GENOMIC DNA]</scope>
</reference>
<evidence type="ECO:0000259" key="4">
    <source>
        <dbReference type="PROSITE" id="PS50056"/>
    </source>
</evidence>
<protein>
    <recommendedName>
        <fullName evidence="7">Protein-serine/threonine phosphatase</fullName>
    </recommendedName>
</protein>
<evidence type="ECO:0000259" key="3">
    <source>
        <dbReference type="PROSITE" id="PS50054"/>
    </source>
</evidence>
<dbReference type="Pfam" id="PF00782">
    <property type="entry name" value="DSPc"/>
    <property type="match status" value="1"/>
</dbReference>
<dbReference type="InterPro" id="IPR052449">
    <property type="entry name" value="STYX-Interacting_Phosphatase"/>
</dbReference>
<feature type="domain" description="Tyrosine-protein phosphatase" evidence="3">
    <location>
        <begin position="25"/>
        <end position="173"/>
    </location>
</feature>
<dbReference type="PANTHER" id="PTHR46588:SF1">
    <property type="entry name" value="SERINE_THREONINE_TYROSINE-INTERACTING PROTEIN"/>
    <property type="match status" value="1"/>
</dbReference>
<dbReference type="SUPFAM" id="SSF52799">
    <property type="entry name" value="(Phosphotyrosine protein) phosphatases II"/>
    <property type="match status" value="1"/>
</dbReference>
<gene>
    <name evidence="5" type="ORF">PCOR1329_LOCUS53274</name>
</gene>
<dbReference type="SMART" id="SM00195">
    <property type="entry name" value="DSPc"/>
    <property type="match status" value="1"/>
</dbReference>
<dbReference type="PANTHER" id="PTHR46588">
    <property type="entry name" value="SERINE/THREONINE/TYROSINE-INTERACTING PROTEIN"/>
    <property type="match status" value="1"/>
</dbReference>
<proteinExistence type="inferred from homology"/>
<evidence type="ECO:0000313" key="6">
    <source>
        <dbReference type="Proteomes" id="UP001189429"/>
    </source>
</evidence>
<dbReference type="PROSITE" id="PS50056">
    <property type="entry name" value="TYR_PHOSPHATASE_2"/>
    <property type="match status" value="1"/>
</dbReference>
<comment type="similarity">
    <text evidence="1">Belongs to the protein-tyrosine phosphatase family. Non-receptor class subfamily.</text>
</comment>
<evidence type="ECO:0000256" key="1">
    <source>
        <dbReference type="ARBA" id="ARBA00009649"/>
    </source>
</evidence>
<name>A0ABN9V217_9DINO</name>
<feature type="compositionally biased region" description="Basic residues" evidence="2">
    <location>
        <begin position="186"/>
        <end position="208"/>
    </location>
</feature>
<dbReference type="InterPro" id="IPR029021">
    <property type="entry name" value="Prot-tyrosine_phosphatase-like"/>
</dbReference>
<dbReference type="InterPro" id="IPR020422">
    <property type="entry name" value="TYR_PHOSPHATASE_DUAL_dom"/>
</dbReference>
<dbReference type="Gene3D" id="3.90.190.10">
    <property type="entry name" value="Protein tyrosine phosphatase superfamily"/>
    <property type="match status" value="1"/>
</dbReference>
<keyword evidence="6" id="KW-1185">Reference proteome</keyword>
<evidence type="ECO:0008006" key="7">
    <source>
        <dbReference type="Google" id="ProtNLM"/>
    </source>
</evidence>
<dbReference type="Proteomes" id="UP001189429">
    <property type="component" value="Unassembled WGS sequence"/>
</dbReference>
<feature type="region of interest" description="Disordered" evidence="2">
    <location>
        <begin position="166"/>
        <end position="213"/>
    </location>
</feature>